<dbReference type="AlphaFoldDB" id="A0A2N5TYE0"/>
<dbReference type="OrthoDB" id="7691805at2759"/>
<name>A0A2N5TYE0_9BASI</name>
<dbReference type="PANTHER" id="PTHR42648">
    <property type="entry name" value="TRANSPOSASE, PUTATIVE-RELATED"/>
    <property type="match status" value="1"/>
</dbReference>
<evidence type="ECO:0000313" key="2">
    <source>
        <dbReference type="EMBL" id="PLW30478.1"/>
    </source>
</evidence>
<keyword evidence="3" id="KW-1185">Reference proteome</keyword>
<proteinExistence type="predicted"/>
<evidence type="ECO:0000313" key="3">
    <source>
        <dbReference type="Proteomes" id="UP000235388"/>
    </source>
</evidence>
<comment type="caution">
    <text evidence="2">The sequence shown here is derived from an EMBL/GenBank/DDBJ whole genome shotgun (WGS) entry which is preliminary data.</text>
</comment>
<dbReference type="InterPro" id="IPR036397">
    <property type="entry name" value="RNaseH_sf"/>
</dbReference>
<reference evidence="2 3" key="1">
    <citation type="submission" date="2017-11" db="EMBL/GenBank/DDBJ databases">
        <title>De novo assembly and phasing of dikaryotic genomes from two isolates of Puccinia coronata f. sp. avenae, the causal agent of oat crown rust.</title>
        <authorList>
            <person name="Miller M.E."/>
            <person name="Zhang Y."/>
            <person name="Omidvar V."/>
            <person name="Sperschneider J."/>
            <person name="Schwessinger B."/>
            <person name="Raley C."/>
            <person name="Palmer J.M."/>
            <person name="Garnica D."/>
            <person name="Upadhyaya N."/>
            <person name="Rathjen J."/>
            <person name="Taylor J.M."/>
            <person name="Park R.F."/>
            <person name="Dodds P.N."/>
            <person name="Hirsch C.D."/>
            <person name="Kianian S.F."/>
            <person name="Figueroa M."/>
        </authorList>
    </citation>
    <scope>NUCLEOTIDE SEQUENCE [LARGE SCALE GENOMIC DNA]</scope>
    <source>
        <strain evidence="2">12NC29</strain>
    </source>
</reference>
<sequence length="275" mass="31292">MGPFPVETPSGGEKGIIAERSLPYHHYQNGVVERFNQTVANMGRTVLSNSKLPKSFWGFAFIWANHLLNRIPNKTSGENTSYKALFNQVPRFNGFWVFCSKAYIHVPPEKRKKLDDRALEAVVVGHLAPSKGWLFYIPAEDRFELLSMVRFVDSICPVTLVTLVIPKMSELPVHNPHRVEHLKPPEDPSVRKVLSSVPGNKMSLRFIANQLTLGDFRLEHEFGNQELLIDGILETCEFFGVNTPRTYKQAMKSSNKKLWKAAITEELTNLKQMEV</sequence>
<feature type="domain" description="Retroviral polymerase SH3-like" evidence="1">
    <location>
        <begin position="100"/>
        <end position="154"/>
    </location>
</feature>
<dbReference type="Gene3D" id="3.30.420.10">
    <property type="entry name" value="Ribonuclease H-like superfamily/Ribonuclease H"/>
    <property type="match status" value="1"/>
</dbReference>
<organism evidence="2 3">
    <name type="scientific">Puccinia coronata f. sp. avenae</name>
    <dbReference type="NCBI Taxonomy" id="200324"/>
    <lineage>
        <taxon>Eukaryota</taxon>
        <taxon>Fungi</taxon>
        <taxon>Dikarya</taxon>
        <taxon>Basidiomycota</taxon>
        <taxon>Pucciniomycotina</taxon>
        <taxon>Pucciniomycetes</taxon>
        <taxon>Pucciniales</taxon>
        <taxon>Pucciniaceae</taxon>
        <taxon>Puccinia</taxon>
    </lineage>
</organism>
<dbReference type="InterPro" id="IPR012337">
    <property type="entry name" value="RNaseH-like_sf"/>
</dbReference>
<dbReference type="SUPFAM" id="SSF53098">
    <property type="entry name" value="Ribonuclease H-like"/>
    <property type="match status" value="1"/>
</dbReference>
<evidence type="ECO:0000259" key="1">
    <source>
        <dbReference type="Pfam" id="PF25597"/>
    </source>
</evidence>
<dbReference type="Pfam" id="PF25597">
    <property type="entry name" value="SH3_retrovirus"/>
    <property type="match status" value="1"/>
</dbReference>
<dbReference type="InterPro" id="IPR057670">
    <property type="entry name" value="SH3_retrovirus"/>
</dbReference>
<dbReference type="PANTHER" id="PTHR42648:SF28">
    <property type="entry name" value="TRANSPOSON-ENCODED PROTEIN WITH RIBONUCLEASE H-LIKE AND RETROVIRUS ZINC FINGER-LIKE DOMAINS"/>
    <property type="match status" value="1"/>
</dbReference>
<accession>A0A2N5TYE0</accession>
<protein>
    <recommendedName>
        <fullName evidence="1">Retroviral polymerase SH3-like domain-containing protein</fullName>
    </recommendedName>
</protein>
<dbReference type="STRING" id="200324.A0A2N5TYE0"/>
<gene>
    <name evidence="2" type="ORF">PCANC_26978</name>
</gene>
<dbReference type="Proteomes" id="UP000235388">
    <property type="component" value="Unassembled WGS sequence"/>
</dbReference>
<dbReference type="EMBL" id="PGCJ01000377">
    <property type="protein sequence ID" value="PLW30478.1"/>
    <property type="molecule type" value="Genomic_DNA"/>
</dbReference>
<dbReference type="GO" id="GO:0003676">
    <property type="term" value="F:nucleic acid binding"/>
    <property type="evidence" value="ECO:0007669"/>
    <property type="project" value="InterPro"/>
</dbReference>
<dbReference type="InterPro" id="IPR039537">
    <property type="entry name" value="Retrotran_Ty1/copia-like"/>
</dbReference>